<keyword evidence="1" id="KW-0812">Transmembrane</keyword>
<name>A0A126ZXR3_9MICC</name>
<feature type="transmembrane region" description="Helical" evidence="1">
    <location>
        <begin position="35"/>
        <end position="57"/>
    </location>
</feature>
<dbReference type="KEGG" id="satk:SA2016_0671"/>
<dbReference type="Proteomes" id="UP000070134">
    <property type="component" value="Chromosome"/>
</dbReference>
<sequence length="99" mass="9359">MIAAQAVCAALAVLVTAYAAGGALLARSPLARLHFLAPVTTLAVPLLAVAAVLAFGVSLGSASVVVTAAAIAVSGPALTAAVGRALAAEAGADVGKEPE</sequence>
<keyword evidence="3" id="KW-1185">Reference proteome</keyword>
<dbReference type="STRING" id="37927.SA2016_0671"/>
<dbReference type="GO" id="GO:0098662">
    <property type="term" value="P:inorganic cation transmembrane transport"/>
    <property type="evidence" value="ECO:0007669"/>
    <property type="project" value="InterPro"/>
</dbReference>
<dbReference type="Pfam" id="PF03334">
    <property type="entry name" value="PhaG_MnhG_YufB"/>
    <property type="match status" value="1"/>
</dbReference>
<organism evidence="2 3">
    <name type="scientific">Sinomonas atrocyanea</name>
    <dbReference type="NCBI Taxonomy" id="37927"/>
    <lineage>
        <taxon>Bacteria</taxon>
        <taxon>Bacillati</taxon>
        <taxon>Actinomycetota</taxon>
        <taxon>Actinomycetes</taxon>
        <taxon>Micrococcales</taxon>
        <taxon>Micrococcaceae</taxon>
        <taxon>Sinomonas</taxon>
    </lineage>
</organism>
<dbReference type="EMBL" id="CP014518">
    <property type="protein sequence ID" value="AMM31361.1"/>
    <property type="molecule type" value="Genomic_DNA"/>
</dbReference>
<evidence type="ECO:0000313" key="2">
    <source>
        <dbReference type="EMBL" id="AMM31361.1"/>
    </source>
</evidence>
<keyword evidence="1" id="KW-0472">Membrane</keyword>
<reference evidence="2 3" key="1">
    <citation type="submission" date="2016-02" db="EMBL/GenBank/DDBJ databases">
        <title>Complete genome of Sinomonas atrocyanea KCTC 3377.</title>
        <authorList>
            <person name="Kim K.M."/>
        </authorList>
    </citation>
    <scope>NUCLEOTIDE SEQUENCE [LARGE SCALE GENOMIC DNA]</scope>
    <source>
        <strain evidence="2 3">KCTC 3377</strain>
    </source>
</reference>
<feature type="transmembrane region" description="Helical" evidence="1">
    <location>
        <begin position="64"/>
        <end position="87"/>
    </location>
</feature>
<dbReference type="GO" id="GO:0015297">
    <property type="term" value="F:antiporter activity"/>
    <property type="evidence" value="ECO:0007669"/>
    <property type="project" value="InterPro"/>
</dbReference>
<dbReference type="RefSeq" id="WP_066495232.1">
    <property type="nucleotide sequence ID" value="NZ_BJMO01000022.1"/>
</dbReference>
<dbReference type="AlphaFoldDB" id="A0A126ZXR3"/>
<gene>
    <name evidence="2" type="ORF">SA2016_0671</name>
</gene>
<keyword evidence="1" id="KW-1133">Transmembrane helix</keyword>
<proteinExistence type="predicted"/>
<protein>
    <submittedName>
        <fullName evidence="2">Uncharacterized protein</fullName>
    </submittedName>
</protein>
<evidence type="ECO:0000256" key="1">
    <source>
        <dbReference type="SAM" id="Phobius"/>
    </source>
</evidence>
<evidence type="ECO:0000313" key="3">
    <source>
        <dbReference type="Proteomes" id="UP000070134"/>
    </source>
</evidence>
<accession>A0A126ZXR3</accession>
<dbReference type="InterPro" id="IPR005133">
    <property type="entry name" value="PhaG_MnhG_YufB"/>
</dbReference>